<comment type="caution">
    <text evidence="6">The sequence shown here is derived from an EMBL/GenBank/DDBJ whole genome shotgun (WGS) entry which is preliminary data.</text>
</comment>
<dbReference type="InterPro" id="IPR013783">
    <property type="entry name" value="Ig-like_fold"/>
</dbReference>
<evidence type="ECO:0000256" key="3">
    <source>
        <dbReference type="ARBA" id="ARBA00022801"/>
    </source>
</evidence>
<feature type="chain" id="PRO_5045325864" evidence="4">
    <location>
        <begin position="22"/>
        <end position="873"/>
    </location>
</feature>
<dbReference type="InterPro" id="IPR026891">
    <property type="entry name" value="Fn3-like"/>
</dbReference>
<dbReference type="PANTHER" id="PTHR42721:SF3">
    <property type="entry name" value="BETA-D-XYLOSIDASE 5-RELATED"/>
    <property type="match status" value="1"/>
</dbReference>
<dbReference type="InterPro" id="IPR001764">
    <property type="entry name" value="Glyco_hydro_3_N"/>
</dbReference>
<dbReference type="Gene3D" id="3.40.50.1700">
    <property type="entry name" value="Glycoside hydrolase family 3 C-terminal domain"/>
    <property type="match status" value="2"/>
</dbReference>
<dbReference type="SMART" id="SM01217">
    <property type="entry name" value="Fn3_like"/>
    <property type="match status" value="1"/>
</dbReference>
<dbReference type="PROSITE" id="PS51820">
    <property type="entry name" value="PA14"/>
    <property type="match status" value="1"/>
</dbReference>
<sequence length="873" mass="96436">MKYNRHLLLGLILFQSGVSFAQPSGDSSSAVIEVYKNPALSADERAWDLVRRLTTEEKISLTLNSSPAIPRLGIPATDWWNEALHGVARSGQATVFPQAIGMAATFNTEGVLRSFSMISDEARAKHHLAKSQNSFKRYQGLTFWTPNINIFRDPRWGRGQETYGEDPHLTTQMGMAVVRGLQGDGTQKYDKLHACAKHYAVHSGPEWNRHSFDPGKMSPRNLWETYLPAFKALVTEAKVKEVMCAYNRYDGEPCCSNKELLMNILRNDWKFDDVIVSDCGAIDDFYRAKAHETHPTAAAASADAVYSGTDICCGSTYKSLGEAVQKGLIRESAIDTAVFRALRARFQLGVFDDDSLVSWSAIPYAVVESKAHIAQTLQMARESMVLLKNKNNTLPLSTTSTIAVLGPNAADSVTLWGNYNGFPTKTMTILEGIQSRLGAGKVLYEKASDYVGDDVVVSRMNECRIDGKPGFKVTVWNTKDFTGPVVSTSQLTTGLNYDSGGNTVFAPGVNLKNFSVRLESVLTPATSGPVTFRIKADDGFRLVLGGKEVLSYLRTGTLKDQEYVLQAEKGKPVSVMVEYYQLERDAAFNFDLGDARKLDYKGLAEKYRSVDAFVFVGGISPRIEGEQMSVDLEGFRGGDRTRIELPAVQLNVLKALKATGKPVILVNCSGSSMAFPWESENLDGIIQAWYPGQEGGTAVADVLFGAYNPAGRLPMTFYRSTDDLPDYENYEMKGRTYRYFKGEPVYPFGFGLSYTSFQYGKATITKTVLSADDSTTLRLSLKNTGKMAGDEVVQVYIVNKQDPDGPARSLRAYRRVSVKAGETVNVAIPLNNKAFEFFNPKTEKLEVVPGKYEVLYGSSSDRKDLKMLMVTVR</sequence>
<feature type="domain" description="PA14" evidence="5">
    <location>
        <begin position="466"/>
        <end position="608"/>
    </location>
</feature>
<keyword evidence="7" id="KW-1185">Reference proteome</keyword>
<dbReference type="GO" id="GO:0016787">
    <property type="term" value="F:hydrolase activity"/>
    <property type="evidence" value="ECO:0007669"/>
    <property type="project" value="UniProtKB-KW"/>
</dbReference>
<protein>
    <submittedName>
        <fullName evidence="6">Glycoside hydrolase family 3 C-terminal domain-containing protein</fullName>
    </submittedName>
</protein>
<dbReference type="RefSeq" id="WP_237868590.1">
    <property type="nucleotide sequence ID" value="NZ_JAKLTR010000002.1"/>
</dbReference>
<dbReference type="InterPro" id="IPR037524">
    <property type="entry name" value="PA14/GLEYA"/>
</dbReference>
<dbReference type="Gene3D" id="3.20.20.300">
    <property type="entry name" value="Glycoside hydrolase, family 3, N-terminal domain"/>
    <property type="match status" value="1"/>
</dbReference>
<evidence type="ECO:0000256" key="1">
    <source>
        <dbReference type="ARBA" id="ARBA00005336"/>
    </source>
</evidence>
<dbReference type="InterPro" id="IPR054850">
    <property type="entry name" value="Xylosidase_Xyl3A"/>
</dbReference>
<dbReference type="Pfam" id="PF01915">
    <property type="entry name" value="Glyco_hydro_3_C"/>
    <property type="match status" value="1"/>
</dbReference>
<dbReference type="Gene3D" id="2.60.40.10">
    <property type="entry name" value="Immunoglobulins"/>
    <property type="match status" value="1"/>
</dbReference>
<evidence type="ECO:0000313" key="7">
    <source>
        <dbReference type="Proteomes" id="UP001165367"/>
    </source>
</evidence>
<comment type="similarity">
    <text evidence="1">Belongs to the glycosyl hydrolase 3 family.</text>
</comment>
<dbReference type="InterPro" id="IPR036962">
    <property type="entry name" value="Glyco_hydro_3_N_sf"/>
</dbReference>
<dbReference type="InterPro" id="IPR036881">
    <property type="entry name" value="Glyco_hydro_3_C_sf"/>
</dbReference>
<evidence type="ECO:0000259" key="5">
    <source>
        <dbReference type="PROSITE" id="PS51820"/>
    </source>
</evidence>
<gene>
    <name evidence="6" type="ORF">LZZ85_03680</name>
</gene>
<dbReference type="SUPFAM" id="SSF51445">
    <property type="entry name" value="(Trans)glycosidases"/>
    <property type="match status" value="1"/>
</dbReference>
<dbReference type="SUPFAM" id="SSF52279">
    <property type="entry name" value="Beta-D-glucan exohydrolase, C-terminal domain"/>
    <property type="match status" value="1"/>
</dbReference>
<dbReference type="EMBL" id="JAKLTR010000002">
    <property type="protein sequence ID" value="MCG2613361.1"/>
    <property type="molecule type" value="Genomic_DNA"/>
</dbReference>
<dbReference type="InterPro" id="IPR011658">
    <property type="entry name" value="PA14_dom"/>
</dbReference>
<dbReference type="PANTHER" id="PTHR42721">
    <property type="entry name" value="SUGAR HYDROLASE-RELATED"/>
    <property type="match status" value="1"/>
</dbReference>
<dbReference type="InterPro" id="IPR044993">
    <property type="entry name" value="BXL"/>
</dbReference>
<dbReference type="SMART" id="SM00758">
    <property type="entry name" value="PA14"/>
    <property type="match status" value="1"/>
</dbReference>
<name>A0ABS9KM18_9BACT</name>
<evidence type="ECO:0000256" key="2">
    <source>
        <dbReference type="ARBA" id="ARBA00022729"/>
    </source>
</evidence>
<reference evidence="6" key="1">
    <citation type="submission" date="2022-01" db="EMBL/GenBank/DDBJ databases">
        <authorList>
            <person name="Jo J.-H."/>
            <person name="Im W.-T."/>
        </authorList>
    </citation>
    <scope>NUCLEOTIDE SEQUENCE</scope>
    <source>
        <strain evidence="6">NA20</strain>
    </source>
</reference>
<dbReference type="NCBIfam" id="NF041776">
    <property type="entry name" value="xylosidase_Xyl3A"/>
    <property type="match status" value="1"/>
</dbReference>
<keyword evidence="3 6" id="KW-0378">Hydrolase</keyword>
<evidence type="ECO:0000256" key="4">
    <source>
        <dbReference type="SAM" id="SignalP"/>
    </source>
</evidence>
<feature type="signal peptide" evidence="4">
    <location>
        <begin position="1"/>
        <end position="21"/>
    </location>
</feature>
<dbReference type="Pfam" id="PF07691">
    <property type="entry name" value="PA14"/>
    <property type="match status" value="1"/>
</dbReference>
<organism evidence="6 7">
    <name type="scientific">Terrimonas ginsenosidimutans</name>
    <dbReference type="NCBI Taxonomy" id="2908004"/>
    <lineage>
        <taxon>Bacteria</taxon>
        <taxon>Pseudomonadati</taxon>
        <taxon>Bacteroidota</taxon>
        <taxon>Chitinophagia</taxon>
        <taxon>Chitinophagales</taxon>
        <taxon>Chitinophagaceae</taxon>
        <taxon>Terrimonas</taxon>
    </lineage>
</organism>
<dbReference type="Pfam" id="PF00933">
    <property type="entry name" value="Glyco_hydro_3"/>
    <property type="match status" value="1"/>
</dbReference>
<dbReference type="Proteomes" id="UP001165367">
    <property type="component" value="Unassembled WGS sequence"/>
</dbReference>
<accession>A0ABS9KM18</accession>
<dbReference type="Pfam" id="PF14310">
    <property type="entry name" value="Fn3-like"/>
    <property type="match status" value="1"/>
</dbReference>
<proteinExistence type="inferred from homology"/>
<dbReference type="InterPro" id="IPR017853">
    <property type="entry name" value="GH"/>
</dbReference>
<dbReference type="SUPFAM" id="SSF56988">
    <property type="entry name" value="Anthrax protective antigen"/>
    <property type="match status" value="1"/>
</dbReference>
<dbReference type="InterPro" id="IPR002772">
    <property type="entry name" value="Glyco_hydro_3_C"/>
</dbReference>
<dbReference type="PRINTS" id="PR00133">
    <property type="entry name" value="GLHYDRLASE3"/>
</dbReference>
<keyword evidence="2 4" id="KW-0732">Signal</keyword>
<evidence type="ECO:0000313" key="6">
    <source>
        <dbReference type="EMBL" id="MCG2613361.1"/>
    </source>
</evidence>